<protein>
    <submittedName>
        <fullName evidence="1">Uncharacterized protein</fullName>
    </submittedName>
</protein>
<sequence>MKKTTFILIVLAMVSCVVYTKDRKKFVVNDFSKVRLDTLIPIKNKSYYAYYIKVKGSVNNSIKIKSNRHDDIILSGTIDTLLNGDYYGGDTIIWAFDPYKAKKGKLEIEYAL</sequence>
<dbReference type="RefSeq" id="WP_275615498.1">
    <property type="nucleotide sequence ID" value="NZ_JARFVB010000004.1"/>
</dbReference>
<evidence type="ECO:0000313" key="2">
    <source>
        <dbReference type="Proteomes" id="UP001221366"/>
    </source>
</evidence>
<comment type="caution">
    <text evidence="1">The sequence shown here is derived from an EMBL/GenBank/DDBJ whole genome shotgun (WGS) entry which is preliminary data.</text>
</comment>
<reference evidence="1 2" key="1">
    <citation type="submission" date="2023-03" db="EMBL/GenBank/DDBJ databases">
        <title>Muricauda XX sp. nov. and Muricauda XXX sp. nov., two novel species isolated from Okinawa Trough.</title>
        <authorList>
            <person name="Cao W."/>
            <person name="Deng X."/>
        </authorList>
    </citation>
    <scope>NUCLEOTIDE SEQUENCE [LARGE SCALE GENOMIC DNA]</scope>
    <source>
        <strain evidence="1 2">334s03</strain>
    </source>
</reference>
<accession>A0ABT5XYJ5</accession>
<dbReference type="Proteomes" id="UP001221366">
    <property type="component" value="Unassembled WGS sequence"/>
</dbReference>
<organism evidence="1 2">
    <name type="scientific">Flagellimonas yonaguniensis</name>
    <dbReference type="NCBI Taxonomy" id="3031325"/>
    <lineage>
        <taxon>Bacteria</taxon>
        <taxon>Pseudomonadati</taxon>
        <taxon>Bacteroidota</taxon>
        <taxon>Flavobacteriia</taxon>
        <taxon>Flavobacteriales</taxon>
        <taxon>Flavobacteriaceae</taxon>
        <taxon>Flagellimonas</taxon>
    </lineage>
</organism>
<keyword evidence="2" id="KW-1185">Reference proteome</keyword>
<evidence type="ECO:0000313" key="1">
    <source>
        <dbReference type="EMBL" id="MDF0716259.1"/>
    </source>
</evidence>
<dbReference type="EMBL" id="JARFVB010000004">
    <property type="protein sequence ID" value="MDF0716259.1"/>
    <property type="molecule type" value="Genomic_DNA"/>
</dbReference>
<gene>
    <name evidence="1" type="ORF">PY092_08885</name>
</gene>
<name>A0ABT5XYJ5_9FLAO</name>
<dbReference type="PROSITE" id="PS51257">
    <property type="entry name" value="PROKAR_LIPOPROTEIN"/>
    <property type="match status" value="1"/>
</dbReference>
<proteinExistence type="predicted"/>